<evidence type="ECO:0000256" key="2">
    <source>
        <dbReference type="ARBA" id="ARBA00022801"/>
    </source>
</evidence>
<feature type="signal peptide" evidence="3">
    <location>
        <begin position="1"/>
        <end position="17"/>
    </location>
</feature>
<keyword evidence="5" id="KW-1185">Reference proteome</keyword>
<gene>
    <name evidence="4" type="ORF">NWE73_01880</name>
</gene>
<keyword evidence="4" id="KW-0645">Protease</keyword>
<dbReference type="InterPro" id="IPR050955">
    <property type="entry name" value="Plant_Biomass_Hydrol_Est"/>
</dbReference>
<dbReference type="InterPro" id="IPR029058">
    <property type="entry name" value="AB_hydrolase_fold"/>
</dbReference>
<dbReference type="PANTHER" id="PTHR43037">
    <property type="entry name" value="UNNAMED PRODUCT-RELATED"/>
    <property type="match status" value="1"/>
</dbReference>
<dbReference type="Proteomes" id="UP001152321">
    <property type="component" value="Unassembled WGS sequence"/>
</dbReference>
<protein>
    <submittedName>
        <fullName evidence="4">Dipeptidyl aminopeptidase</fullName>
    </submittedName>
</protein>
<dbReference type="Gene3D" id="3.40.50.1820">
    <property type="entry name" value="alpha/beta hydrolase"/>
    <property type="match status" value="1"/>
</dbReference>
<evidence type="ECO:0000256" key="3">
    <source>
        <dbReference type="SAM" id="SignalP"/>
    </source>
</evidence>
<evidence type="ECO:0000313" key="4">
    <source>
        <dbReference type="EMBL" id="MDG0815094.1"/>
    </source>
</evidence>
<dbReference type="RefSeq" id="WP_277576571.1">
    <property type="nucleotide sequence ID" value="NZ_JANRMI010000001.1"/>
</dbReference>
<proteinExistence type="predicted"/>
<name>A0ABT6DF11_9BACT</name>
<evidence type="ECO:0000256" key="1">
    <source>
        <dbReference type="ARBA" id="ARBA00022729"/>
    </source>
</evidence>
<organism evidence="4 5">
    <name type="scientific">Bdellovibrio svalbardensis</name>
    <dbReference type="NCBI Taxonomy" id="2972972"/>
    <lineage>
        <taxon>Bacteria</taxon>
        <taxon>Pseudomonadati</taxon>
        <taxon>Bdellovibrionota</taxon>
        <taxon>Bdellovibrionia</taxon>
        <taxon>Bdellovibrionales</taxon>
        <taxon>Pseudobdellovibrionaceae</taxon>
        <taxon>Bdellovibrio</taxon>
    </lineage>
</organism>
<dbReference type="SUPFAM" id="SSF53474">
    <property type="entry name" value="alpha/beta-Hydrolases"/>
    <property type="match status" value="1"/>
</dbReference>
<feature type="chain" id="PRO_5045882702" evidence="3">
    <location>
        <begin position="18"/>
        <end position="270"/>
    </location>
</feature>
<keyword evidence="2" id="KW-0378">Hydrolase</keyword>
<keyword evidence="4" id="KW-0031">Aminopeptidase</keyword>
<keyword evidence="1 3" id="KW-0732">Signal</keyword>
<reference evidence="4" key="1">
    <citation type="submission" date="2022-08" db="EMBL/GenBank/DDBJ databases">
        <title>Novel Bdellovibrio Species Isolated from Svalbard: Designation Bdellovibrio svalbardensis.</title>
        <authorList>
            <person name="Mitchell R.J."/>
            <person name="Choi S.Y."/>
        </authorList>
    </citation>
    <scope>NUCLEOTIDE SEQUENCE</scope>
    <source>
        <strain evidence="4">PAP01</strain>
    </source>
</reference>
<sequence>MKFLFVLLTFIAASALAEQKTSFCETTGIVISHITCPSSSLDIKGHHLTRTVKYSLPPGKVPKKGWPTVVIFQGSFFSVDFERYQGMPFGGFNEIRLIQSLLDHGFAVIAPPAISGLAWMTNLIGIPYENSEDEIFIQNLLQNMNEGSFGPINMSKLFATGISSGGYNTSRMALSFPGVFKALAIQSGSWATCGGPLCNLPEQLPEDHPPTLFLHGDADLIVPISTMLPYYNLLKESGVKSALVTDPTASHQWLDQAPDAITKWFVKFRR</sequence>
<dbReference type="EMBL" id="JANRMI010000001">
    <property type="protein sequence ID" value="MDG0815094.1"/>
    <property type="molecule type" value="Genomic_DNA"/>
</dbReference>
<comment type="caution">
    <text evidence="4">The sequence shown here is derived from an EMBL/GenBank/DDBJ whole genome shotgun (WGS) entry which is preliminary data.</text>
</comment>
<dbReference type="PANTHER" id="PTHR43037:SF5">
    <property type="entry name" value="FERULOYL ESTERASE"/>
    <property type="match status" value="1"/>
</dbReference>
<accession>A0ABT6DF11</accession>
<dbReference type="GO" id="GO:0004177">
    <property type="term" value="F:aminopeptidase activity"/>
    <property type="evidence" value="ECO:0007669"/>
    <property type="project" value="UniProtKB-KW"/>
</dbReference>
<evidence type="ECO:0000313" key="5">
    <source>
        <dbReference type="Proteomes" id="UP001152321"/>
    </source>
</evidence>